<dbReference type="PANTHER" id="PTHR48111">
    <property type="entry name" value="REGULATOR OF RPOS"/>
    <property type="match status" value="1"/>
</dbReference>
<proteinExistence type="predicted"/>
<dbReference type="CDD" id="cd17574">
    <property type="entry name" value="REC_OmpR"/>
    <property type="match status" value="1"/>
</dbReference>
<reference evidence="8 9" key="1">
    <citation type="journal article" date="2018" name="Nat. Biotechnol.">
        <title>A standardized bacterial taxonomy based on genome phylogeny substantially revises the tree of life.</title>
        <authorList>
            <person name="Parks D.H."/>
            <person name="Chuvochina M."/>
            <person name="Waite D.W."/>
            <person name="Rinke C."/>
            <person name="Skarshewski A."/>
            <person name="Chaumeil P.A."/>
            <person name="Hugenholtz P."/>
        </authorList>
    </citation>
    <scope>NUCLEOTIDE SEQUENCE [LARGE SCALE GENOMIC DNA]</scope>
    <source>
        <strain evidence="8">UBA8781</strain>
    </source>
</reference>
<feature type="modified residue" description="4-aspartylphosphate" evidence="6">
    <location>
        <position position="51"/>
    </location>
</feature>
<evidence type="ECO:0000256" key="6">
    <source>
        <dbReference type="PROSITE-ProRule" id="PRU00169"/>
    </source>
</evidence>
<dbReference type="InterPro" id="IPR001789">
    <property type="entry name" value="Sig_transdc_resp-reg_receiver"/>
</dbReference>
<dbReference type="PANTHER" id="PTHR48111:SF1">
    <property type="entry name" value="TWO-COMPONENT RESPONSE REGULATOR ORR33"/>
    <property type="match status" value="1"/>
</dbReference>
<organism evidence="8 9">
    <name type="scientific">Anaerolinea thermolimosa</name>
    <dbReference type="NCBI Taxonomy" id="229919"/>
    <lineage>
        <taxon>Bacteria</taxon>
        <taxon>Bacillati</taxon>
        <taxon>Chloroflexota</taxon>
        <taxon>Anaerolineae</taxon>
        <taxon>Anaerolineales</taxon>
        <taxon>Anaerolineaceae</taxon>
        <taxon>Anaerolinea</taxon>
    </lineage>
</organism>
<keyword evidence="3" id="KW-0805">Transcription regulation</keyword>
<comment type="caution">
    <text evidence="8">The sequence shown here is derived from an EMBL/GenBank/DDBJ whole genome shotgun (WGS) entry which is preliminary data.</text>
</comment>
<dbReference type="STRING" id="229919.GCA_001050195_00682"/>
<dbReference type="SMART" id="SM00448">
    <property type="entry name" value="REC"/>
    <property type="match status" value="1"/>
</dbReference>
<evidence type="ECO:0000256" key="2">
    <source>
        <dbReference type="ARBA" id="ARBA00023012"/>
    </source>
</evidence>
<dbReference type="Gene3D" id="3.40.50.2300">
    <property type="match status" value="1"/>
</dbReference>
<feature type="domain" description="Response regulatory" evidence="7">
    <location>
        <begin position="2"/>
        <end position="115"/>
    </location>
</feature>
<dbReference type="OrthoDB" id="5514345at2"/>
<keyword evidence="5" id="KW-0804">Transcription</keyword>
<dbReference type="Pfam" id="PF00072">
    <property type="entry name" value="Response_reg"/>
    <property type="match status" value="1"/>
</dbReference>
<dbReference type="GO" id="GO:0005829">
    <property type="term" value="C:cytosol"/>
    <property type="evidence" value="ECO:0007669"/>
    <property type="project" value="TreeGrafter"/>
</dbReference>
<evidence type="ECO:0000256" key="1">
    <source>
        <dbReference type="ARBA" id="ARBA00022553"/>
    </source>
</evidence>
<dbReference type="RefSeq" id="WP_062189807.1">
    <property type="nucleotide sequence ID" value="NZ_DF967965.1"/>
</dbReference>
<evidence type="ECO:0000256" key="4">
    <source>
        <dbReference type="ARBA" id="ARBA00023125"/>
    </source>
</evidence>
<sequence>MRVLVIDDDTGMTDLLTILLTPASSQVLTANSAEEGIRILLKEKPDVVILDLLLPPENGLQVCQQIRELSNVPLLILSDFDTPGMVAQALDHGADDYLTKPVSSGTLIARLRKLVRRSNPIKKTDPLTKPTI</sequence>
<name>A0A3D1JIX2_9CHLR</name>
<dbReference type="InterPro" id="IPR039420">
    <property type="entry name" value="WalR-like"/>
</dbReference>
<dbReference type="Proteomes" id="UP000264141">
    <property type="component" value="Unassembled WGS sequence"/>
</dbReference>
<dbReference type="GO" id="GO:0032993">
    <property type="term" value="C:protein-DNA complex"/>
    <property type="evidence" value="ECO:0007669"/>
    <property type="project" value="TreeGrafter"/>
</dbReference>
<dbReference type="EMBL" id="DPBP01000040">
    <property type="protein sequence ID" value="HCE18177.1"/>
    <property type="molecule type" value="Genomic_DNA"/>
</dbReference>
<evidence type="ECO:0000313" key="9">
    <source>
        <dbReference type="Proteomes" id="UP000264141"/>
    </source>
</evidence>
<dbReference type="GO" id="GO:0000976">
    <property type="term" value="F:transcription cis-regulatory region binding"/>
    <property type="evidence" value="ECO:0007669"/>
    <property type="project" value="TreeGrafter"/>
</dbReference>
<dbReference type="GO" id="GO:0006355">
    <property type="term" value="P:regulation of DNA-templated transcription"/>
    <property type="evidence" value="ECO:0007669"/>
    <property type="project" value="TreeGrafter"/>
</dbReference>
<evidence type="ECO:0000313" key="8">
    <source>
        <dbReference type="EMBL" id="HCE18177.1"/>
    </source>
</evidence>
<dbReference type="PROSITE" id="PS50110">
    <property type="entry name" value="RESPONSE_REGULATORY"/>
    <property type="match status" value="1"/>
</dbReference>
<keyword evidence="1 6" id="KW-0597">Phosphoprotein</keyword>
<evidence type="ECO:0000256" key="3">
    <source>
        <dbReference type="ARBA" id="ARBA00023015"/>
    </source>
</evidence>
<evidence type="ECO:0000256" key="5">
    <source>
        <dbReference type="ARBA" id="ARBA00023163"/>
    </source>
</evidence>
<dbReference type="AlphaFoldDB" id="A0A3D1JIX2"/>
<dbReference type="SUPFAM" id="SSF52172">
    <property type="entry name" value="CheY-like"/>
    <property type="match status" value="1"/>
</dbReference>
<gene>
    <name evidence="8" type="ORF">DEQ80_09990</name>
</gene>
<protein>
    <submittedName>
        <fullName evidence="8">DNA-binding response regulator</fullName>
    </submittedName>
</protein>
<evidence type="ECO:0000259" key="7">
    <source>
        <dbReference type="PROSITE" id="PS50110"/>
    </source>
</evidence>
<keyword evidence="4 8" id="KW-0238">DNA-binding</keyword>
<accession>A0A3D1JIX2</accession>
<dbReference type="GO" id="GO:0000156">
    <property type="term" value="F:phosphorelay response regulator activity"/>
    <property type="evidence" value="ECO:0007669"/>
    <property type="project" value="TreeGrafter"/>
</dbReference>
<dbReference type="InterPro" id="IPR011006">
    <property type="entry name" value="CheY-like_superfamily"/>
</dbReference>
<keyword evidence="2" id="KW-0902">Two-component regulatory system</keyword>